<feature type="transmembrane region" description="Helical" evidence="1">
    <location>
        <begin position="7"/>
        <end position="29"/>
    </location>
</feature>
<dbReference type="AlphaFoldDB" id="A0A9D2NU56"/>
<keyword evidence="1" id="KW-1133">Transmembrane helix</keyword>
<comment type="caution">
    <text evidence="2">The sequence shown here is derived from an EMBL/GenBank/DDBJ whole genome shotgun (WGS) entry which is preliminary data.</text>
</comment>
<organism evidence="2 3">
    <name type="scientific">Candidatus Mediterraneibacter faecigallinarum</name>
    <dbReference type="NCBI Taxonomy" id="2838669"/>
    <lineage>
        <taxon>Bacteria</taxon>
        <taxon>Bacillati</taxon>
        <taxon>Bacillota</taxon>
        <taxon>Clostridia</taxon>
        <taxon>Lachnospirales</taxon>
        <taxon>Lachnospiraceae</taxon>
        <taxon>Mediterraneibacter</taxon>
    </lineage>
</organism>
<feature type="transmembrane region" description="Helical" evidence="1">
    <location>
        <begin position="49"/>
        <end position="71"/>
    </location>
</feature>
<protein>
    <submittedName>
        <fullName evidence="2">Uncharacterized protein</fullName>
    </submittedName>
</protein>
<evidence type="ECO:0000313" key="3">
    <source>
        <dbReference type="Proteomes" id="UP000823894"/>
    </source>
</evidence>
<name>A0A9D2NU56_9FIRM</name>
<keyword evidence="1" id="KW-0812">Transmembrane</keyword>
<proteinExistence type="predicted"/>
<dbReference type="Proteomes" id="UP000823894">
    <property type="component" value="Unassembled WGS sequence"/>
</dbReference>
<accession>A0A9D2NU56</accession>
<feature type="transmembrane region" description="Helical" evidence="1">
    <location>
        <begin position="104"/>
        <end position="121"/>
    </location>
</feature>
<sequence>MKKSRLLHIVSIIIIIHSTISVVYGSIAILTYNSMTSIMEAEGLANYSIGVYTFSLIGACVELAAGIAGVMYRSRKTVLILGILYCLYILGSLCFSAVTGGLSVSGLSSCILPALFMWGWYQSK</sequence>
<dbReference type="EMBL" id="DWWK01000007">
    <property type="protein sequence ID" value="HJC37538.1"/>
    <property type="molecule type" value="Genomic_DNA"/>
</dbReference>
<gene>
    <name evidence="2" type="ORF">H9757_00505</name>
</gene>
<feature type="transmembrane region" description="Helical" evidence="1">
    <location>
        <begin position="78"/>
        <end position="98"/>
    </location>
</feature>
<evidence type="ECO:0000256" key="1">
    <source>
        <dbReference type="SAM" id="Phobius"/>
    </source>
</evidence>
<reference evidence="2" key="1">
    <citation type="journal article" date="2021" name="PeerJ">
        <title>Extensive microbial diversity within the chicken gut microbiome revealed by metagenomics and culture.</title>
        <authorList>
            <person name="Gilroy R."/>
            <person name="Ravi A."/>
            <person name="Getino M."/>
            <person name="Pursley I."/>
            <person name="Horton D.L."/>
            <person name="Alikhan N.F."/>
            <person name="Baker D."/>
            <person name="Gharbi K."/>
            <person name="Hall N."/>
            <person name="Watson M."/>
            <person name="Adriaenssens E.M."/>
            <person name="Foster-Nyarko E."/>
            <person name="Jarju S."/>
            <person name="Secka A."/>
            <person name="Antonio M."/>
            <person name="Oren A."/>
            <person name="Chaudhuri R.R."/>
            <person name="La Ragione R."/>
            <person name="Hildebrand F."/>
            <person name="Pallen M.J."/>
        </authorList>
    </citation>
    <scope>NUCLEOTIDE SEQUENCE</scope>
    <source>
        <strain evidence="2">ChiGjej1B1-1692</strain>
    </source>
</reference>
<evidence type="ECO:0000313" key="2">
    <source>
        <dbReference type="EMBL" id="HJC37538.1"/>
    </source>
</evidence>
<reference evidence="2" key="2">
    <citation type="submission" date="2021-04" db="EMBL/GenBank/DDBJ databases">
        <authorList>
            <person name="Gilroy R."/>
        </authorList>
    </citation>
    <scope>NUCLEOTIDE SEQUENCE</scope>
    <source>
        <strain evidence="2">ChiGjej1B1-1692</strain>
    </source>
</reference>
<keyword evidence="1" id="KW-0472">Membrane</keyword>